<dbReference type="Proteomes" id="UP001595748">
    <property type="component" value="Unassembled WGS sequence"/>
</dbReference>
<keyword evidence="3" id="KW-1185">Reference proteome</keyword>
<keyword evidence="1" id="KW-1133">Transmembrane helix</keyword>
<organism evidence="2 3">
    <name type="scientific">Deinococcus antarcticus</name>
    <dbReference type="NCBI Taxonomy" id="1298767"/>
    <lineage>
        <taxon>Bacteria</taxon>
        <taxon>Thermotogati</taxon>
        <taxon>Deinococcota</taxon>
        <taxon>Deinococci</taxon>
        <taxon>Deinococcales</taxon>
        <taxon>Deinococcaceae</taxon>
        <taxon>Deinococcus</taxon>
    </lineage>
</organism>
<sequence>MVQRALDMIWSVFGTWDTLLHRLFWVSVWLAVGLGLVWLFNRAKFDEYWPRVRQMLSPLALWGGVLLIFGVSFKLLGMLGQVVEYRVMSNQSTSTTRGADPEAAPTTQQAPRVTYLKQKDYERTLVIPPAMIKRVKEEGVQILAPYLTDPTAENIMSLRDRFWRNGQDIMFTRTATLMTEEPLRLDKTLINLNLNFVSPMQGAQRSYYDAAFAAQYAFTNPLTTPITARFVLPLPAGSGTLSDFQVIVNGQELSAEELVNGSGWQGELNPQETVNVAVNYRHQGARGWTYVLGERREPIRNFALTVKTNQNVKFNRYSLYPTRQARTLTGTNLSWDLKNVITAQDVSLSFNSASLRETLQSLYAFTPFALQLGALLGLLWTFWRKLNVTAVQVGLGLASILIGTFLGGMLMNYLPVYLAGVAGALVGSALAVRAMGREYWPPVLLATLLPLAFLSLNHAGLLIALAGVVVIAALIWNRPGSTPPRSRRVVLEKRPVTP</sequence>
<keyword evidence="1" id="KW-0812">Transmembrane</keyword>
<proteinExistence type="predicted"/>
<feature type="transmembrane region" description="Helical" evidence="1">
    <location>
        <begin position="20"/>
        <end position="40"/>
    </location>
</feature>
<feature type="transmembrane region" description="Helical" evidence="1">
    <location>
        <begin position="389"/>
        <end position="409"/>
    </location>
</feature>
<feature type="transmembrane region" description="Helical" evidence="1">
    <location>
        <begin position="416"/>
        <end position="436"/>
    </location>
</feature>
<keyword evidence="1" id="KW-0472">Membrane</keyword>
<gene>
    <name evidence="2" type="ORF">ACFOPQ_11530</name>
</gene>
<evidence type="ECO:0000256" key="1">
    <source>
        <dbReference type="SAM" id="Phobius"/>
    </source>
</evidence>
<feature type="transmembrane region" description="Helical" evidence="1">
    <location>
        <begin position="60"/>
        <end position="79"/>
    </location>
</feature>
<comment type="caution">
    <text evidence="2">The sequence shown here is derived from an EMBL/GenBank/DDBJ whole genome shotgun (WGS) entry which is preliminary data.</text>
</comment>
<accession>A0ABV8AB41</accession>
<evidence type="ECO:0000313" key="2">
    <source>
        <dbReference type="EMBL" id="MFC3861392.1"/>
    </source>
</evidence>
<reference evidence="3" key="1">
    <citation type="journal article" date="2019" name="Int. J. Syst. Evol. Microbiol.">
        <title>The Global Catalogue of Microorganisms (GCM) 10K type strain sequencing project: providing services to taxonomists for standard genome sequencing and annotation.</title>
        <authorList>
            <consortium name="The Broad Institute Genomics Platform"/>
            <consortium name="The Broad Institute Genome Sequencing Center for Infectious Disease"/>
            <person name="Wu L."/>
            <person name="Ma J."/>
        </authorList>
    </citation>
    <scope>NUCLEOTIDE SEQUENCE [LARGE SCALE GENOMIC DNA]</scope>
    <source>
        <strain evidence="3">CCTCC AB 2013263</strain>
    </source>
</reference>
<protein>
    <submittedName>
        <fullName evidence="2">Uncharacterized protein</fullName>
    </submittedName>
</protein>
<feature type="transmembrane region" description="Helical" evidence="1">
    <location>
        <begin position="362"/>
        <end position="383"/>
    </location>
</feature>
<feature type="transmembrane region" description="Helical" evidence="1">
    <location>
        <begin position="456"/>
        <end position="477"/>
    </location>
</feature>
<name>A0ABV8AB41_9DEIO</name>
<evidence type="ECO:0000313" key="3">
    <source>
        <dbReference type="Proteomes" id="UP001595748"/>
    </source>
</evidence>
<dbReference type="EMBL" id="JBHRZF010000141">
    <property type="protein sequence ID" value="MFC3861392.1"/>
    <property type="molecule type" value="Genomic_DNA"/>
</dbReference>
<dbReference type="RefSeq" id="WP_380078240.1">
    <property type="nucleotide sequence ID" value="NZ_JBHRZF010000141.1"/>
</dbReference>